<dbReference type="Proteomes" id="UP000467201">
    <property type="component" value="Chromosome"/>
</dbReference>
<dbReference type="AlphaFoldDB" id="A0A7I7VVH7"/>
<organism evidence="2 3">
    <name type="scientific">Mycolicibacterium doricum</name>
    <dbReference type="NCBI Taxonomy" id="126673"/>
    <lineage>
        <taxon>Bacteria</taxon>
        <taxon>Bacillati</taxon>
        <taxon>Actinomycetota</taxon>
        <taxon>Actinomycetes</taxon>
        <taxon>Mycobacteriales</taxon>
        <taxon>Mycobacteriaceae</taxon>
        <taxon>Mycolicibacterium</taxon>
    </lineage>
</organism>
<reference evidence="2 3" key="1">
    <citation type="journal article" date="2019" name="Emerg. Microbes Infect.">
        <title>Comprehensive subspecies identification of 175 nontuberculous mycobacteria species based on 7547 genomic profiles.</title>
        <authorList>
            <person name="Matsumoto Y."/>
            <person name="Kinjo T."/>
            <person name="Motooka D."/>
            <person name="Nabeya D."/>
            <person name="Jung N."/>
            <person name="Uechi K."/>
            <person name="Horii T."/>
            <person name="Iida T."/>
            <person name="Fujita J."/>
            <person name="Nakamura S."/>
        </authorList>
    </citation>
    <scope>NUCLEOTIDE SEQUENCE [LARGE SCALE GENOMIC DNA]</scope>
    <source>
        <strain evidence="2 3">JCM 12405</strain>
    </source>
</reference>
<protein>
    <submittedName>
        <fullName evidence="2">Uncharacterized protein</fullName>
    </submittedName>
</protein>
<feature type="compositionally biased region" description="Basic and acidic residues" evidence="1">
    <location>
        <begin position="119"/>
        <end position="149"/>
    </location>
</feature>
<dbReference type="OrthoDB" id="3373298at2"/>
<dbReference type="EMBL" id="AP022605">
    <property type="protein sequence ID" value="BBZ08415.1"/>
    <property type="molecule type" value="Genomic_DNA"/>
</dbReference>
<dbReference type="KEGG" id="mdr:MDOR_25840"/>
<name>A0A7I7VVH7_9MYCO</name>
<dbReference type="RefSeq" id="WP_085189854.1">
    <property type="nucleotide sequence ID" value="NZ_AP022605.1"/>
</dbReference>
<evidence type="ECO:0000313" key="2">
    <source>
        <dbReference type="EMBL" id="BBZ08415.1"/>
    </source>
</evidence>
<accession>A0A7I7VVH7</accession>
<evidence type="ECO:0000313" key="3">
    <source>
        <dbReference type="Proteomes" id="UP000467201"/>
    </source>
</evidence>
<proteinExistence type="predicted"/>
<gene>
    <name evidence="2" type="ORF">MDOR_25840</name>
</gene>
<feature type="region of interest" description="Disordered" evidence="1">
    <location>
        <begin position="105"/>
        <end position="149"/>
    </location>
</feature>
<evidence type="ECO:0000256" key="1">
    <source>
        <dbReference type="SAM" id="MobiDB-lite"/>
    </source>
</evidence>
<sequence>MGVRQTLAELAVRGVHVLTVEVPGQWVTRSHLQRHILDRGWRDALSAADADVLAVCGVPGPELSAVIDRIWDQLPGPRVRIDVPGPSHVEAQLDRAAAELLHDDRQRADARSRPQRPHISADGDHGDMDHGDMDHGDMDHGDMDHGGMDHGGMDHGGMDHGGHGEMDHGGMDHGGMDHGDMDMDMAPEGIALAQGTEDRDGLEMDALHLRLGPVLPYWPAGLVLRCSINGDVITEARAWIVGAARHAGDRSESSPLDGALGAARECDHIHDVLALVGWPRGAAIARRCRDLLLADENENAVRLLGKLQRAVRRSVLLRWSLRDVGLLTRQELGRRRLPAALEGDAYTRLLTRSDVMGDLVSDPLMVNPFHVDTRTVTEALPHLVGGLDIATARLTVAGLGIETSLHAGVGAP</sequence>